<dbReference type="InParanoid" id="A0A3P7DXV2"/>
<dbReference type="OrthoDB" id="5864015at2759"/>
<dbReference type="Proteomes" id="UP000270924">
    <property type="component" value="Unassembled WGS sequence"/>
</dbReference>
<proteinExistence type="predicted"/>
<organism evidence="1 2">
    <name type="scientific">Wuchereria bancrofti</name>
    <dbReference type="NCBI Taxonomy" id="6293"/>
    <lineage>
        <taxon>Eukaryota</taxon>
        <taxon>Metazoa</taxon>
        <taxon>Ecdysozoa</taxon>
        <taxon>Nematoda</taxon>
        <taxon>Chromadorea</taxon>
        <taxon>Rhabditida</taxon>
        <taxon>Spirurina</taxon>
        <taxon>Spiruromorpha</taxon>
        <taxon>Filarioidea</taxon>
        <taxon>Onchocercidae</taxon>
        <taxon>Wuchereria</taxon>
    </lineage>
</organism>
<dbReference type="EMBL" id="UYWW01006937">
    <property type="protein sequence ID" value="VDM15001.1"/>
    <property type="molecule type" value="Genomic_DNA"/>
</dbReference>
<sequence>MDLLEVKEMDLTSLDQMLTREETWQQHEVRKKIIEEKIMLLELYVGALETSNTKWIEHIAKATPSKKREGDISYASYQREALFFVKKLKLLTYKSKPPVEAIDMPDNPNKARVLFDSGAQATCISKKLAKRLSLQITD</sequence>
<evidence type="ECO:0000313" key="2">
    <source>
        <dbReference type="Proteomes" id="UP000270924"/>
    </source>
</evidence>
<keyword evidence="2" id="KW-1185">Reference proteome</keyword>
<gene>
    <name evidence="1" type="ORF">WBA_LOCUS8387</name>
</gene>
<evidence type="ECO:0000313" key="1">
    <source>
        <dbReference type="EMBL" id="VDM15001.1"/>
    </source>
</evidence>
<accession>A0A3P7DXV2</accession>
<dbReference type="AlphaFoldDB" id="A0A3P7DXV2"/>
<protein>
    <submittedName>
        <fullName evidence="1">Uncharacterized protein</fullName>
    </submittedName>
</protein>
<reference evidence="1 2" key="1">
    <citation type="submission" date="2018-11" db="EMBL/GenBank/DDBJ databases">
        <authorList>
            <consortium name="Pathogen Informatics"/>
        </authorList>
    </citation>
    <scope>NUCLEOTIDE SEQUENCE [LARGE SCALE GENOMIC DNA]</scope>
</reference>
<name>A0A3P7DXV2_WUCBA</name>